<proteinExistence type="predicted"/>
<comment type="caution">
    <text evidence="1">The sequence shown here is derived from an EMBL/GenBank/DDBJ whole genome shotgun (WGS) entry which is preliminary data.</text>
</comment>
<protein>
    <submittedName>
        <fullName evidence="1">Uncharacterized protein</fullName>
    </submittedName>
</protein>
<dbReference type="Proteomes" id="UP000077671">
    <property type="component" value="Unassembled WGS sequence"/>
</dbReference>
<evidence type="ECO:0000313" key="2">
    <source>
        <dbReference type="Proteomes" id="UP000077671"/>
    </source>
</evidence>
<name>A0A8T8SR16_9BASI</name>
<evidence type="ECO:0000313" key="1">
    <source>
        <dbReference type="EMBL" id="KAE8245298.1"/>
    </source>
</evidence>
<sequence>AEPASTFYFAKLRALRTAFGHDQTDRVLVQDIVDCLPPTFQAMLRLPRTGVRLVDLRAEVGIWEPTWRKVFLQFDIRSPTTAAVPVARTLAPTSRPVCVPAPTAPVPSASTPTPSRLLGLAATYDPSRVIPAAGGEKRKYCRPWDNLELNRPCARCRQEHFTFEHMHLTPAAHFMGWSEDDDDYPLAAGF</sequence>
<dbReference type="AlphaFoldDB" id="A0A8T8SR16"/>
<reference evidence="1" key="2">
    <citation type="journal article" date="2019" name="IMA Fungus">
        <title>Genome sequencing and comparison of five Tilletia species to identify candidate genes for the detection of regulated species infecting wheat.</title>
        <authorList>
            <person name="Nguyen H.D.T."/>
            <person name="Sultana T."/>
            <person name="Kesanakurti P."/>
            <person name="Hambleton S."/>
        </authorList>
    </citation>
    <scope>NUCLEOTIDE SEQUENCE</scope>
    <source>
        <strain evidence="1">DAOMC 238032</strain>
    </source>
</reference>
<accession>A0A8T8SR16</accession>
<organism evidence="1 2">
    <name type="scientific">Tilletia caries</name>
    <name type="common">wheat bunt fungus</name>
    <dbReference type="NCBI Taxonomy" id="13290"/>
    <lineage>
        <taxon>Eukaryota</taxon>
        <taxon>Fungi</taxon>
        <taxon>Dikarya</taxon>
        <taxon>Basidiomycota</taxon>
        <taxon>Ustilaginomycotina</taxon>
        <taxon>Exobasidiomycetes</taxon>
        <taxon>Tilletiales</taxon>
        <taxon>Tilletiaceae</taxon>
        <taxon>Tilletia</taxon>
    </lineage>
</organism>
<dbReference type="EMBL" id="LWDD02001785">
    <property type="protein sequence ID" value="KAE8245298.1"/>
    <property type="molecule type" value="Genomic_DNA"/>
</dbReference>
<reference evidence="1" key="1">
    <citation type="submission" date="2016-04" db="EMBL/GenBank/DDBJ databases">
        <authorList>
            <person name="Nguyen H.D."/>
            <person name="Kesanakurti P."/>
            <person name="Cullis J."/>
            <person name="Levesque C.A."/>
            <person name="Hambleton S."/>
        </authorList>
    </citation>
    <scope>NUCLEOTIDE SEQUENCE</scope>
    <source>
        <strain evidence="1">DAOMC 238032</strain>
    </source>
</reference>
<feature type="non-terminal residue" evidence="1">
    <location>
        <position position="1"/>
    </location>
</feature>
<gene>
    <name evidence="1" type="ORF">A4X03_0g7476</name>
</gene>